<evidence type="ECO:0000313" key="13">
    <source>
        <dbReference type="Proteomes" id="UP000694844"/>
    </source>
</evidence>
<proteinExistence type="predicted"/>
<dbReference type="PROSITE" id="PS50214">
    <property type="entry name" value="DISINTEGRIN_2"/>
    <property type="match status" value="1"/>
</dbReference>
<dbReference type="GO" id="GO:0016020">
    <property type="term" value="C:membrane"/>
    <property type="evidence" value="ECO:0007669"/>
    <property type="project" value="UniProtKB-SubCell"/>
</dbReference>
<dbReference type="GeneID" id="111112304"/>
<keyword evidence="7" id="KW-0862">Zinc</keyword>
<name>A0A8B8BQ26_CRAVI</name>
<evidence type="ECO:0000313" key="14">
    <source>
        <dbReference type="RefSeq" id="XP_022305436.1"/>
    </source>
</evidence>
<feature type="compositionally biased region" description="Basic and acidic residues" evidence="8">
    <location>
        <begin position="1381"/>
        <end position="1407"/>
    </location>
</feature>
<feature type="region of interest" description="Disordered" evidence="8">
    <location>
        <begin position="1232"/>
        <end position="1278"/>
    </location>
</feature>
<feature type="region of interest" description="Disordered" evidence="8">
    <location>
        <begin position="1030"/>
        <end position="1077"/>
    </location>
</feature>
<feature type="transmembrane region" description="Helical" evidence="9">
    <location>
        <begin position="785"/>
        <end position="808"/>
    </location>
</feature>
<keyword evidence="3 9" id="KW-1133">Transmembrane helix</keyword>
<dbReference type="Pfam" id="PF08516">
    <property type="entry name" value="ADAM_CR"/>
    <property type="match status" value="1"/>
</dbReference>
<evidence type="ECO:0000256" key="7">
    <source>
        <dbReference type="PROSITE-ProRule" id="PRU00276"/>
    </source>
</evidence>
<dbReference type="GO" id="GO:0004222">
    <property type="term" value="F:metalloendopeptidase activity"/>
    <property type="evidence" value="ECO:0007669"/>
    <property type="project" value="InterPro"/>
</dbReference>
<feature type="region of interest" description="Disordered" evidence="8">
    <location>
        <begin position="825"/>
        <end position="936"/>
    </location>
</feature>
<dbReference type="PANTHER" id="PTHR11905">
    <property type="entry name" value="ADAM A DISINTEGRIN AND METALLOPROTEASE DOMAIN"/>
    <property type="match status" value="1"/>
</dbReference>
<dbReference type="PANTHER" id="PTHR11905:SF248">
    <property type="entry name" value="DISINTEGRIN AND METALLOPROTEINASE DOMAIN-CONTAINING PROTEIN UNC-71"/>
    <property type="match status" value="1"/>
</dbReference>
<feature type="region of interest" description="Disordered" evidence="8">
    <location>
        <begin position="1295"/>
        <end position="1353"/>
    </location>
</feature>
<feature type="disulfide bond" evidence="6">
    <location>
        <begin position="507"/>
        <end position="527"/>
    </location>
</feature>
<comment type="subcellular location">
    <subcellularLocation>
        <location evidence="1">Membrane</location>
        <topology evidence="1">Single-pass type I membrane protein</topology>
    </subcellularLocation>
</comment>
<dbReference type="CDD" id="cd04269">
    <property type="entry name" value="ZnMc_adamalysin_II_like"/>
    <property type="match status" value="1"/>
</dbReference>
<keyword evidence="5 6" id="KW-1015">Disulfide bond</keyword>
<feature type="compositionally biased region" description="Basic and acidic residues" evidence="8">
    <location>
        <begin position="1249"/>
        <end position="1259"/>
    </location>
</feature>
<dbReference type="InterPro" id="IPR001762">
    <property type="entry name" value="Disintegrin_dom"/>
</dbReference>
<gene>
    <name evidence="14 15" type="primary">LOC111112304</name>
</gene>
<evidence type="ECO:0000313" key="15">
    <source>
        <dbReference type="RefSeq" id="XP_022305437.1"/>
    </source>
</evidence>
<keyword evidence="4 9" id="KW-0472">Membrane</keyword>
<feature type="binding site" evidence="7">
    <location>
        <position position="370"/>
    </location>
    <ligand>
        <name>Zn(2+)</name>
        <dbReference type="ChEBI" id="CHEBI:29105"/>
        <note>catalytic</note>
    </ligand>
</feature>
<protein>
    <submittedName>
        <fullName evidence="14">Disintegrin and metalloproteinase domain-containing protein unc-71-like isoform X1</fullName>
    </submittedName>
    <submittedName>
        <fullName evidence="15">Disintegrin and metalloproteinase domain-containing protein unc-71-like isoform X2</fullName>
    </submittedName>
</protein>
<dbReference type="InterPro" id="IPR018358">
    <property type="entry name" value="Disintegrin_CS"/>
</dbReference>
<dbReference type="Gene3D" id="4.10.70.10">
    <property type="entry name" value="Disintegrin domain"/>
    <property type="match status" value="1"/>
</dbReference>
<sequence length="1415" mass="156219">MGTSPVLLYVCAVLAVFGVDFIVNSQKIEYDYVQLLKQIPPNVPLPYEIIFPKRVLTKGKSTGISTRQSKIGHHGTFEHLDQVTFQLVVDEQTHRIKLQRNSALLSNGISVKHFQSRSQQIISKTVEHCYYQGEVKRDGWSSVAVSTCNGIRGIINLNNVTYIIHPLQGDLGTRHPHLVFKATREALQSCGNDLGQWKPFEQLHPAEFRQRISYLRAVQTGKPKQESKTVRTVKLGLILDSTSISKLNLSLTDTMDYALQAVNVVDLYYRDLGIQMSLVYLELWNLVDLVPVSANLRETLKQLLQYKAAVLTDVPHALLHLITGKDLQNNSLGMAIPDSVCTDRAVGISKIPSYTEPQKLATVLSHMIGHNLGLKHDEDVIGRFIYHQGGCSCEDEFGCIMSTHILMKSGLQSRKFSSCSHEDLEVALSVDVAACLQTQPEEEETFQQRCGNAIVERGEECDCGSSEKCQMYDPCCDPNTCLLKSWAQCKSGSCCHNCTFLPNHFVCRERSADCDVPELCPGNSGECPVNNYVADGYPCANNTGYCISGICPTLREQCQYIWGEESRGADIQCFEKFNPTGNFNGHCGRDEETGWFSKCLPENIQCGLLHCEAGHKLPLLNFDKSFSKTTVFSNGQEYDCKAIYGPAVMSLPHFGLVQEGTKCGEGKVCHNKQCVAMTTSPDSRCPGSKGNVACSGNGVCTKASTCFCAQGWTGLNCSKPAPITMTTGVWSLSRSTKSTTPVSSTASATTERAPVVVPLEAGVTPRDDPVPAVYVAEDEGLSTQWLMVILGGVVLSLVFFLGFTFLCYRRKTPVKLNGSKRGFLGFGRNSKRDNSNDNSKNLKGPYMYRSDGLFGRRKKQSVGSEEESELDLPPPPIIICDPHSARPERGILKNLPAKVSSDERRSSSSQTERSESTCEREEAYEDEEEDVEGTEVRDILGRHELFDPEKSMEMLDQLAEETSSFDFVLPNPGFGGSRPESPRKHPLYDFPCPGPKRPTLWKKGQKTSPPQSKIVRMNFCELMQEIDRHRTVELSPSPDELTVQVSPTTSEEVRSSSTDDHPYLTSQSPQSAASSRDAYQPFPLSHWTKLSSTPLYDIDSSMPNIPPPMSPLHLRSMQFSNIGVLNREFNDTPLGSQLDGCSTSGTVNSRCGYEKSSGYGSEHDAGERFSLDSVPGSRAGSASPPAYSAVLRSGPHQIKLLPVRRLQESAGVDDHQSLQRLLQELPRIDAGAYERSPLVNHQRNPGGEGSHKTNDERSPLVRHQRKPGGEGSHRQDEDMYEESPLLMNSDLSYVGQSEGNTEENCPLIGHSENTEPSSRVSHKGASETGINKGSIVDNQSDAPSQTEEDCSGLDLDSGPCIDCSLESIPHTMKQCRKVTHRKEEVTHRKEEVTHRKEEVTSRKEGHSARPVAVTT</sequence>
<dbReference type="InterPro" id="IPR001590">
    <property type="entry name" value="Peptidase_M12B"/>
</dbReference>
<dbReference type="GO" id="GO:0006509">
    <property type="term" value="P:membrane protein ectodomain proteolysis"/>
    <property type="evidence" value="ECO:0007669"/>
    <property type="project" value="TreeGrafter"/>
</dbReference>
<dbReference type="RefSeq" id="XP_022305437.1">
    <property type="nucleotide sequence ID" value="XM_022449729.1"/>
</dbReference>
<evidence type="ECO:0000256" key="5">
    <source>
        <dbReference type="ARBA" id="ARBA00023157"/>
    </source>
</evidence>
<keyword evidence="2 9" id="KW-0812">Transmembrane</keyword>
<dbReference type="InterPro" id="IPR024079">
    <property type="entry name" value="MetalloPept_cat_dom_sf"/>
</dbReference>
<evidence type="ECO:0000256" key="4">
    <source>
        <dbReference type="ARBA" id="ARBA00023136"/>
    </source>
</evidence>
<dbReference type="KEGG" id="cvn:111112304"/>
<keyword evidence="10" id="KW-0732">Signal</keyword>
<dbReference type="InterPro" id="IPR034027">
    <property type="entry name" value="Reprolysin_adamalysin"/>
</dbReference>
<feature type="signal peptide" evidence="10">
    <location>
        <begin position="1"/>
        <end position="18"/>
    </location>
</feature>
<comment type="caution">
    <text evidence="7">Lacks conserved residue(s) required for the propagation of feature annotation.</text>
</comment>
<feature type="region of interest" description="Disordered" evidence="8">
    <location>
        <begin position="1373"/>
        <end position="1415"/>
    </location>
</feature>
<keyword evidence="13" id="KW-1185">Reference proteome</keyword>
<evidence type="ECO:0000256" key="3">
    <source>
        <dbReference type="ARBA" id="ARBA00022989"/>
    </source>
</evidence>
<dbReference type="Pfam" id="PF01562">
    <property type="entry name" value="Pep_M12B_propep"/>
    <property type="match status" value="1"/>
</dbReference>
<evidence type="ECO:0000256" key="2">
    <source>
        <dbReference type="ARBA" id="ARBA00022692"/>
    </source>
</evidence>
<feature type="compositionally biased region" description="Acidic residues" evidence="8">
    <location>
        <begin position="922"/>
        <end position="933"/>
    </location>
</feature>
<keyword evidence="7" id="KW-0479">Metal-binding</keyword>
<feature type="binding site" evidence="7">
    <location>
        <position position="376"/>
    </location>
    <ligand>
        <name>Zn(2+)</name>
        <dbReference type="ChEBI" id="CHEBI:29105"/>
        <note>catalytic</note>
    </ligand>
</feature>
<dbReference type="PROSITE" id="PS00427">
    <property type="entry name" value="DISINTEGRIN_1"/>
    <property type="match status" value="1"/>
</dbReference>
<evidence type="ECO:0000256" key="10">
    <source>
        <dbReference type="SAM" id="SignalP"/>
    </source>
</evidence>
<reference evidence="14 15" key="1">
    <citation type="submission" date="2025-04" db="UniProtKB">
        <authorList>
            <consortium name="RefSeq"/>
        </authorList>
    </citation>
    <scope>IDENTIFICATION</scope>
    <source>
        <tissue evidence="14 15">Whole sample</tissue>
    </source>
</reference>
<evidence type="ECO:0000256" key="1">
    <source>
        <dbReference type="ARBA" id="ARBA00004479"/>
    </source>
</evidence>
<dbReference type="RefSeq" id="XP_022305436.1">
    <property type="nucleotide sequence ID" value="XM_022449728.1"/>
</dbReference>
<feature type="compositionally biased region" description="Polar residues" evidence="8">
    <location>
        <begin position="1064"/>
        <end position="1074"/>
    </location>
</feature>
<dbReference type="SMART" id="SM00050">
    <property type="entry name" value="DISIN"/>
    <property type="match status" value="1"/>
</dbReference>
<feature type="chain" id="PRO_5044666064" evidence="10">
    <location>
        <begin position="19"/>
        <end position="1415"/>
    </location>
</feature>
<dbReference type="SMART" id="SM00608">
    <property type="entry name" value="ACR"/>
    <property type="match status" value="1"/>
</dbReference>
<dbReference type="FunFam" id="4.10.70.10:FF:000001">
    <property type="entry name" value="Disintegrin and metalloproteinase domain-containing protein 22"/>
    <property type="match status" value="1"/>
</dbReference>
<organism evidence="13 15">
    <name type="scientific">Crassostrea virginica</name>
    <name type="common">Eastern oyster</name>
    <dbReference type="NCBI Taxonomy" id="6565"/>
    <lineage>
        <taxon>Eukaryota</taxon>
        <taxon>Metazoa</taxon>
        <taxon>Spiralia</taxon>
        <taxon>Lophotrochozoa</taxon>
        <taxon>Mollusca</taxon>
        <taxon>Bivalvia</taxon>
        <taxon>Autobranchia</taxon>
        <taxon>Pteriomorphia</taxon>
        <taxon>Ostreida</taxon>
        <taxon>Ostreoidea</taxon>
        <taxon>Ostreidae</taxon>
        <taxon>Crassostrea</taxon>
    </lineage>
</organism>
<feature type="compositionally biased region" description="Basic and acidic residues" evidence="8">
    <location>
        <begin position="1267"/>
        <end position="1277"/>
    </location>
</feature>
<dbReference type="SUPFAM" id="SSF57552">
    <property type="entry name" value="Blood coagulation inhibitor (disintegrin)"/>
    <property type="match status" value="1"/>
</dbReference>
<dbReference type="Proteomes" id="UP000694844">
    <property type="component" value="Chromosome 9"/>
</dbReference>
<dbReference type="PROSITE" id="PS01186">
    <property type="entry name" value="EGF_2"/>
    <property type="match status" value="1"/>
</dbReference>
<dbReference type="PROSITE" id="PS50215">
    <property type="entry name" value="ADAM_MEPRO"/>
    <property type="match status" value="1"/>
</dbReference>
<feature type="compositionally biased region" description="Polar residues" evidence="8">
    <location>
        <begin position="1328"/>
        <end position="1345"/>
    </location>
</feature>
<dbReference type="InterPro" id="IPR006586">
    <property type="entry name" value="ADAM_Cys-rich"/>
</dbReference>
<dbReference type="Pfam" id="PF23106">
    <property type="entry name" value="EGF_Teneurin"/>
    <property type="match status" value="1"/>
</dbReference>
<dbReference type="Pfam" id="PF01421">
    <property type="entry name" value="Reprolysin"/>
    <property type="match status" value="1"/>
</dbReference>
<accession>A0A8B8BQ26</accession>
<dbReference type="InterPro" id="IPR000742">
    <property type="entry name" value="EGF"/>
</dbReference>
<dbReference type="InterPro" id="IPR036436">
    <property type="entry name" value="Disintegrin_dom_sf"/>
</dbReference>
<dbReference type="GO" id="GO:0046872">
    <property type="term" value="F:metal ion binding"/>
    <property type="evidence" value="ECO:0007669"/>
    <property type="project" value="UniProtKB-KW"/>
</dbReference>
<dbReference type="InterPro" id="IPR002870">
    <property type="entry name" value="Peptidase_M12B_N"/>
</dbReference>
<feature type="compositionally biased region" description="Basic and acidic residues" evidence="8">
    <location>
        <begin position="1051"/>
        <end position="1062"/>
    </location>
</feature>
<feature type="domain" description="Peptidase M12B" evidence="12">
    <location>
        <begin position="231"/>
        <end position="440"/>
    </location>
</feature>
<dbReference type="SUPFAM" id="SSF55486">
    <property type="entry name" value="Metalloproteases ('zincins'), catalytic domain"/>
    <property type="match status" value="1"/>
</dbReference>
<evidence type="ECO:0000259" key="12">
    <source>
        <dbReference type="PROSITE" id="PS50215"/>
    </source>
</evidence>
<evidence type="ECO:0000256" key="8">
    <source>
        <dbReference type="SAM" id="MobiDB-lite"/>
    </source>
</evidence>
<dbReference type="OrthoDB" id="5951731at2759"/>
<evidence type="ECO:0000256" key="9">
    <source>
        <dbReference type="SAM" id="Phobius"/>
    </source>
</evidence>
<evidence type="ECO:0000259" key="11">
    <source>
        <dbReference type="PROSITE" id="PS50214"/>
    </source>
</evidence>
<dbReference type="Gene3D" id="3.40.390.10">
    <property type="entry name" value="Collagenase (Catalytic Domain)"/>
    <property type="match status" value="1"/>
</dbReference>
<feature type="compositionally biased region" description="Basic and acidic residues" evidence="8">
    <location>
        <begin position="900"/>
        <end position="921"/>
    </location>
</feature>
<dbReference type="PROSITE" id="PS00022">
    <property type="entry name" value="EGF_1"/>
    <property type="match status" value="1"/>
</dbReference>
<evidence type="ECO:0000256" key="6">
    <source>
        <dbReference type="PROSITE-ProRule" id="PRU00068"/>
    </source>
</evidence>
<feature type="domain" description="Disintegrin" evidence="11">
    <location>
        <begin position="447"/>
        <end position="535"/>
    </location>
</feature>
<dbReference type="Pfam" id="PF00200">
    <property type="entry name" value="Disintegrin"/>
    <property type="match status" value="1"/>
</dbReference>
<feature type="binding site" evidence="7">
    <location>
        <position position="366"/>
    </location>
    <ligand>
        <name>Zn(2+)</name>
        <dbReference type="ChEBI" id="CHEBI:29105"/>
        <note>catalytic</note>
    </ligand>
</feature>